<name>A0A8H9LAZ7_9ACTN</name>
<accession>A0A8H9LAZ7</accession>
<dbReference type="AlphaFoldDB" id="A0A8H9LAZ7"/>
<sequence length="124" mass="13214">MSSVRAGQVAGQPGKPTGDLGIIGDIPVCLAEFGRQKRKFTLESSGFGGGIEIVGSLAGDLLIGVIRYIAKEFEGRVLLVGPREAATSFGRPVSLQVEEVYDLRQFHDAMRAIGDLVRTLLDPS</sequence>
<gene>
    <name evidence="1" type="ORF">GCM10011574_02530</name>
</gene>
<reference evidence="1" key="1">
    <citation type="journal article" date="2014" name="Int. J. Syst. Evol. Microbiol.">
        <title>Complete genome sequence of Corynebacterium casei LMG S-19264T (=DSM 44701T), isolated from a smear-ripened cheese.</title>
        <authorList>
            <consortium name="US DOE Joint Genome Institute (JGI-PGF)"/>
            <person name="Walter F."/>
            <person name="Albersmeier A."/>
            <person name="Kalinowski J."/>
            <person name="Ruckert C."/>
        </authorList>
    </citation>
    <scope>NUCLEOTIDE SEQUENCE</scope>
    <source>
        <strain evidence="1">CGMCC 4.7138</strain>
    </source>
</reference>
<reference evidence="1" key="2">
    <citation type="submission" date="2020-09" db="EMBL/GenBank/DDBJ databases">
        <authorList>
            <person name="Sun Q."/>
            <person name="Zhou Y."/>
        </authorList>
    </citation>
    <scope>NUCLEOTIDE SEQUENCE</scope>
    <source>
        <strain evidence="1">CGMCC 4.7138</strain>
    </source>
</reference>
<evidence type="ECO:0000313" key="1">
    <source>
        <dbReference type="EMBL" id="GGN98207.1"/>
    </source>
</evidence>
<protein>
    <submittedName>
        <fullName evidence="1">Uncharacterized protein</fullName>
    </submittedName>
</protein>
<keyword evidence="2" id="KW-1185">Reference proteome</keyword>
<evidence type="ECO:0000313" key="2">
    <source>
        <dbReference type="Proteomes" id="UP000653480"/>
    </source>
</evidence>
<dbReference type="Proteomes" id="UP000653480">
    <property type="component" value="Unassembled WGS sequence"/>
</dbReference>
<comment type="caution">
    <text evidence="1">The sequence shown here is derived from an EMBL/GenBank/DDBJ whole genome shotgun (WGS) entry which is preliminary data.</text>
</comment>
<proteinExistence type="predicted"/>
<organism evidence="1 2">
    <name type="scientific">Microbispora bryophytorum</name>
    <dbReference type="NCBI Taxonomy" id="1460882"/>
    <lineage>
        <taxon>Bacteria</taxon>
        <taxon>Bacillati</taxon>
        <taxon>Actinomycetota</taxon>
        <taxon>Actinomycetes</taxon>
        <taxon>Streptosporangiales</taxon>
        <taxon>Streptosporangiaceae</taxon>
        <taxon>Microbispora</taxon>
    </lineage>
</organism>
<dbReference type="EMBL" id="BMMN01000001">
    <property type="protein sequence ID" value="GGN98207.1"/>
    <property type="molecule type" value="Genomic_DNA"/>
</dbReference>